<dbReference type="InterPro" id="IPR036444">
    <property type="entry name" value="PLipase_A2_dom_sf"/>
</dbReference>
<comment type="subcellular location">
    <subcellularLocation>
        <location evidence="1 8">Secreted</location>
    </subcellularLocation>
</comment>
<comment type="cofactor">
    <cofactor evidence="5">
        <name>Ca(2+)</name>
        <dbReference type="ChEBI" id="CHEBI:29108"/>
    </cofactor>
    <text evidence="5">Binds 1 Ca(2+) ion per subunit.</text>
</comment>
<dbReference type="Pfam" id="PF00068">
    <property type="entry name" value="Phospholip_A2_1"/>
    <property type="match status" value="1"/>
</dbReference>
<dbReference type="InterPro" id="IPR033113">
    <property type="entry name" value="PLA2_histidine"/>
</dbReference>
<dbReference type="GO" id="GO:0005576">
    <property type="term" value="C:extracellular region"/>
    <property type="evidence" value="ECO:0007669"/>
    <property type="project" value="UniProtKB-SubCell"/>
</dbReference>
<dbReference type="PRINTS" id="PR00389">
    <property type="entry name" value="PHPHLIPASEA2"/>
</dbReference>
<keyword evidence="5 8" id="KW-0106">Calcium</keyword>
<evidence type="ECO:0000259" key="9">
    <source>
        <dbReference type="SMART" id="SM00085"/>
    </source>
</evidence>
<feature type="domain" description="Phospholipase A2-like central" evidence="9">
    <location>
        <begin position="42"/>
        <end position="160"/>
    </location>
</feature>
<name>A0A6P8H9J5_ACTTE</name>
<feature type="disulfide bond" evidence="6">
    <location>
        <begin position="100"/>
        <end position="127"/>
    </location>
</feature>
<dbReference type="OrthoDB" id="5841574at2759"/>
<dbReference type="GO" id="GO:0006644">
    <property type="term" value="P:phospholipid metabolic process"/>
    <property type="evidence" value="ECO:0007669"/>
    <property type="project" value="InterPro"/>
</dbReference>
<proteinExistence type="inferred from homology"/>
<feature type="disulfide bond" evidence="6">
    <location>
        <begin position="83"/>
        <end position="141"/>
    </location>
</feature>
<evidence type="ECO:0000256" key="6">
    <source>
        <dbReference type="PIRSR" id="PIRSR601211-3"/>
    </source>
</evidence>
<dbReference type="PANTHER" id="PTHR11716:SF51">
    <property type="entry name" value="PHOSPHOLIPASE A2"/>
    <property type="match status" value="1"/>
</dbReference>
<keyword evidence="2 8" id="KW-0964">Secreted</keyword>
<evidence type="ECO:0000256" key="7">
    <source>
        <dbReference type="RuleBase" id="RU003654"/>
    </source>
</evidence>
<keyword evidence="3 6" id="KW-1015">Disulfide bond</keyword>
<dbReference type="GO" id="GO:0016042">
    <property type="term" value="P:lipid catabolic process"/>
    <property type="evidence" value="ECO:0007669"/>
    <property type="project" value="InterPro"/>
</dbReference>
<feature type="active site" evidence="4">
    <location>
        <position position="87"/>
    </location>
</feature>
<dbReference type="SUPFAM" id="SSF48619">
    <property type="entry name" value="Phospholipase A2, PLA2"/>
    <property type="match status" value="1"/>
</dbReference>
<dbReference type="InterPro" id="IPR016090">
    <property type="entry name" value="PLA2-like_dom"/>
</dbReference>
<dbReference type="Gene3D" id="1.20.90.10">
    <property type="entry name" value="Phospholipase A2 domain"/>
    <property type="match status" value="1"/>
</dbReference>
<dbReference type="InterPro" id="IPR001211">
    <property type="entry name" value="PLA2"/>
</dbReference>
<comment type="similarity">
    <text evidence="7">Belongs to the phospholipase A2 family.</text>
</comment>
<dbReference type="PANTHER" id="PTHR11716">
    <property type="entry name" value="PHOSPHOLIPASE A2 FAMILY MEMBER"/>
    <property type="match status" value="1"/>
</dbReference>
<evidence type="ECO:0000256" key="4">
    <source>
        <dbReference type="PIRSR" id="PIRSR601211-1"/>
    </source>
</evidence>
<evidence type="ECO:0000256" key="3">
    <source>
        <dbReference type="ARBA" id="ARBA00023157"/>
    </source>
</evidence>
<evidence type="ECO:0000313" key="11">
    <source>
        <dbReference type="RefSeq" id="XP_031552196.1"/>
    </source>
</evidence>
<sequence length="166" mass="18474">MNRAIIIAPVLLAIFLSGFCSGFPGQNGQTAQHEKVTRTKRNLWQFGLMIHCETNRWASDYLGYGCWCGPGGKGTPIDETDKCCKEHDKCYYDVHRSGKCSYMGAAYTTIYTRKGCSDCDKQQNNACEQAVCECDSVAVKCFAKAKFNDANKRYSQSKCVDQAIAD</sequence>
<keyword evidence="8" id="KW-0443">Lipid metabolism</keyword>
<protein>
    <recommendedName>
        <fullName evidence="8">Phospholipase A2</fullName>
        <ecNumber evidence="8">3.1.1.4</ecNumber>
    </recommendedName>
</protein>
<gene>
    <name evidence="11" type="primary">LOC116289419</name>
</gene>
<dbReference type="PROSITE" id="PS00118">
    <property type="entry name" value="PA2_HIS"/>
    <property type="match status" value="1"/>
</dbReference>
<feature type="disulfide bond" evidence="6">
    <location>
        <begin position="90"/>
        <end position="134"/>
    </location>
</feature>
<keyword evidence="8" id="KW-0378">Hydrolase</keyword>
<keyword evidence="5" id="KW-0479">Metal-binding</keyword>
<dbReference type="AlphaFoldDB" id="A0A6P8H9J5"/>
<accession>A0A6P8H9J5</accession>
<organism evidence="10 11">
    <name type="scientific">Actinia tenebrosa</name>
    <name type="common">Australian red waratah sea anemone</name>
    <dbReference type="NCBI Taxonomy" id="6105"/>
    <lineage>
        <taxon>Eukaryota</taxon>
        <taxon>Metazoa</taxon>
        <taxon>Cnidaria</taxon>
        <taxon>Anthozoa</taxon>
        <taxon>Hexacorallia</taxon>
        <taxon>Actiniaria</taxon>
        <taxon>Actiniidae</taxon>
        <taxon>Actinia</taxon>
    </lineage>
</organism>
<dbReference type="GO" id="GO:0005543">
    <property type="term" value="F:phospholipid binding"/>
    <property type="evidence" value="ECO:0007669"/>
    <property type="project" value="TreeGrafter"/>
</dbReference>
<dbReference type="GO" id="GO:0005509">
    <property type="term" value="F:calcium ion binding"/>
    <property type="evidence" value="ECO:0007669"/>
    <property type="project" value="InterPro"/>
</dbReference>
<dbReference type="Proteomes" id="UP000515163">
    <property type="component" value="Unplaced"/>
</dbReference>
<feature type="disulfide bond" evidence="6">
    <location>
        <begin position="119"/>
        <end position="132"/>
    </location>
</feature>
<evidence type="ECO:0000256" key="5">
    <source>
        <dbReference type="PIRSR" id="PIRSR601211-2"/>
    </source>
</evidence>
<dbReference type="RefSeq" id="XP_031552196.1">
    <property type="nucleotide sequence ID" value="XM_031696336.1"/>
</dbReference>
<feature type="chain" id="PRO_5028505127" description="Phospholipase A2" evidence="8">
    <location>
        <begin position="23"/>
        <end position="166"/>
    </location>
</feature>
<dbReference type="GeneID" id="116289419"/>
<dbReference type="CDD" id="cd00125">
    <property type="entry name" value="PLA2c"/>
    <property type="match status" value="1"/>
</dbReference>
<feature type="binding site" evidence="5">
    <location>
        <position position="69"/>
    </location>
    <ligand>
        <name>Ca(2+)</name>
        <dbReference type="ChEBI" id="CHEBI:29108"/>
    </ligand>
</feature>
<keyword evidence="8" id="KW-0732">Signal</keyword>
<feature type="binding site" evidence="5">
    <location>
        <position position="88"/>
    </location>
    <ligand>
        <name>Ca(2+)</name>
        <dbReference type="ChEBI" id="CHEBI:29108"/>
    </ligand>
</feature>
<evidence type="ECO:0000313" key="10">
    <source>
        <dbReference type="Proteomes" id="UP000515163"/>
    </source>
</evidence>
<dbReference type="InParanoid" id="A0A6P8H9J5"/>
<evidence type="ECO:0000256" key="8">
    <source>
        <dbReference type="RuleBase" id="RU361236"/>
    </source>
</evidence>
<feature type="signal peptide" evidence="8">
    <location>
        <begin position="1"/>
        <end position="22"/>
    </location>
</feature>
<feature type="disulfide bond" evidence="6">
    <location>
        <begin position="68"/>
        <end position="84"/>
    </location>
</feature>
<feature type="active site" evidence="4">
    <location>
        <position position="135"/>
    </location>
</feature>
<dbReference type="KEGG" id="aten:116289419"/>
<comment type="catalytic activity">
    <reaction evidence="8">
        <text>a 1,2-diacyl-sn-glycero-3-phosphocholine + H2O = a 1-acyl-sn-glycero-3-phosphocholine + a fatty acid + H(+)</text>
        <dbReference type="Rhea" id="RHEA:15801"/>
        <dbReference type="ChEBI" id="CHEBI:15377"/>
        <dbReference type="ChEBI" id="CHEBI:15378"/>
        <dbReference type="ChEBI" id="CHEBI:28868"/>
        <dbReference type="ChEBI" id="CHEBI:57643"/>
        <dbReference type="ChEBI" id="CHEBI:58168"/>
        <dbReference type="EC" id="3.1.1.4"/>
    </reaction>
</comment>
<dbReference type="GO" id="GO:0050482">
    <property type="term" value="P:arachidonate secretion"/>
    <property type="evidence" value="ECO:0007669"/>
    <property type="project" value="InterPro"/>
</dbReference>
<evidence type="ECO:0000256" key="1">
    <source>
        <dbReference type="ARBA" id="ARBA00004613"/>
    </source>
</evidence>
<keyword evidence="10" id="KW-1185">Reference proteome</keyword>
<dbReference type="SMART" id="SM00085">
    <property type="entry name" value="PA2c"/>
    <property type="match status" value="1"/>
</dbReference>
<dbReference type="EC" id="3.1.1.4" evidence="8"/>
<feature type="binding site" evidence="5">
    <location>
        <position position="71"/>
    </location>
    <ligand>
        <name>Ca(2+)</name>
        <dbReference type="ChEBI" id="CHEBI:29108"/>
    </ligand>
</feature>
<dbReference type="GO" id="GO:0047498">
    <property type="term" value="F:calcium-dependent phospholipase A2 activity"/>
    <property type="evidence" value="ECO:0007669"/>
    <property type="project" value="TreeGrafter"/>
</dbReference>
<evidence type="ECO:0000256" key="2">
    <source>
        <dbReference type="ARBA" id="ARBA00022525"/>
    </source>
</evidence>
<reference evidence="11" key="1">
    <citation type="submission" date="2025-08" db="UniProtKB">
        <authorList>
            <consortium name="RefSeq"/>
        </authorList>
    </citation>
    <scope>IDENTIFICATION</scope>
    <source>
        <tissue evidence="11">Tentacle</tissue>
    </source>
</reference>